<organism evidence="2 3">
    <name type="scientific">Billgrantia bachuensis</name>
    <dbReference type="NCBI Taxonomy" id="2717286"/>
    <lineage>
        <taxon>Bacteria</taxon>
        <taxon>Pseudomonadati</taxon>
        <taxon>Pseudomonadota</taxon>
        <taxon>Gammaproteobacteria</taxon>
        <taxon>Oceanospirillales</taxon>
        <taxon>Halomonadaceae</taxon>
        <taxon>Billgrantia</taxon>
    </lineage>
</organism>
<gene>
    <name evidence="2" type="ORF">HBJ55_19725</name>
</gene>
<comment type="caution">
    <text evidence="2">The sequence shown here is derived from an EMBL/GenBank/DDBJ whole genome shotgun (WGS) entry which is preliminary data.</text>
</comment>
<dbReference type="InterPro" id="IPR029903">
    <property type="entry name" value="RmlD-like-bd"/>
</dbReference>
<name>A0ABX0PZK6_9GAMM</name>
<sequence length="298" mass="32453">MKLLVLDAGHCLNLALARLVHRRSDTELVIEPGLKIDASLLRELAPAAVVIPPLSAPMEIEPAAVVAHGEGVDACLAACRETDTPLVWCVSDQLYQDGFETPIDEHVIPAPRDESLRRLIAIGDRIRGSHPRHLIVRLGPLFALEGGHAWLSGVIDSLVTGEEVRAAQDVIFCPTSADAVAMALVGMLHQLSCGSGAWGAYHLAGTEPVSAYTFTTMVRTQLSTRLEGLGEQVELGEVKALKHHHDQPLRRVLNCRRVLEAFGVHQKPWRLEVGRLLDEWCQARRAIPSDEEEGGSSP</sequence>
<dbReference type="InterPro" id="IPR036291">
    <property type="entry name" value="NAD(P)-bd_dom_sf"/>
</dbReference>
<dbReference type="Proteomes" id="UP001318321">
    <property type="component" value="Unassembled WGS sequence"/>
</dbReference>
<feature type="domain" description="RmlD-like substrate binding" evidence="1">
    <location>
        <begin position="64"/>
        <end position="279"/>
    </location>
</feature>
<protein>
    <submittedName>
        <fullName evidence="2">Sugar nucleotide-binding protein</fullName>
    </submittedName>
</protein>
<evidence type="ECO:0000259" key="1">
    <source>
        <dbReference type="Pfam" id="PF04321"/>
    </source>
</evidence>
<dbReference type="RefSeq" id="WP_167119181.1">
    <property type="nucleotide sequence ID" value="NZ_JAAQTO010000056.1"/>
</dbReference>
<dbReference type="SUPFAM" id="SSF51735">
    <property type="entry name" value="NAD(P)-binding Rossmann-fold domains"/>
    <property type="match status" value="1"/>
</dbReference>
<accession>A0ABX0PZK6</accession>
<evidence type="ECO:0000313" key="2">
    <source>
        <dbReference type="EMBL" id="NIC07662.1"/>
    </source>
</evidence>
<proteinExistence type="predicted"/>
<dbReference type="Gene3D" id="3.40.50.720">
    <property type="entry name" value="NAD(P)-binding Rossmann-like Domain"/>
    <property type="match status" value="1"/>
</dbReference>
<dbReference type="Pfam" id="PF04321">
    <property type="entry name" value="RmlD_sub_bind"/>
    <property type="match status" value="1"/>
</dbReference>
<dbReference type="Gene3D" id="3.90.25.10">
    <property type="entry name" value="UDP-galactose 4-epimerase, domain 1"/>
    <property type="match status" value="1"/>
</dbReference>
<dbReference type="EMBL" id="JAAQTO010000056">
    <property type="protein sequence ID" value="NIC07662.1"/>
    <property type="molecule type" value="Genomic_DNA"/>
</dbReference>
<reference evidence="2 3" key="1">
    <citation type="submission" date="2020-03" db="EMBL/GenBank/DDBJ databases">
        <title>Identification of Halomonas strains.</title>
        <authorList>
            <person name="Xiao Z."/>
            <person name="Dong F."/>
            <person name="Wang Z."/>
            <person name="Zhao J.-Y."/>
        </authorList>
    </citation>
    <scope>NUCLEOTIDE SEQUENCE [LARGE SCALE GENOMIC DNA]</scope>
    <source>
        <strain evidence="2 3">DX6</strain>
    </source>
</reference>
<evidence type="ECO:0000313" key="3">
    <source>
        <dbReference type="Proteomes" id="UP001318321"/>
    </source>
</evidence>
<keyword evidence="3" id="KW-1185">Reference proteome</keyword>